<protein>
    <recommendedName>
        <fullName evidence="3">ShKT domain-containing protein</fullName>
    </recommendedName>
</protein>
<feature type="non-terminal residue" evidence="1">
    <location>
        <position position="1"/>
    </location>
</feature>
<evidence type="ECO:0008006" key="3">
    <source>
        <dbReference type="Google" id="ProtNLM"/>
    </source>
</evidence>
<proteinExistence type="predicted"/>
<dbReference type="EMBL" id="MU825784">
    <property type="protein sequence ID" value="KAJ7388003.1"/>
    <property type="molecule type" value="Genomic_DNA"/>
</dbReference>
<name>A0A9X0D730_9CNID</name>
<comment type="caution">
    <text evidence="1">The sequence shown here is derived from an EMBL/GenBank/DDBJ whole genome shotgun (WGS) entry which is preliminary data.</text>
</comment>
<organism evidence="1 2">
    <name type="scientific">Desmophyllum pertusum</name>
    <dbReference type="NCBI Taxonomy" id="174260"/>
    <lineage>
        <taxon>Eukaryota</taxon>
        <taxon>Metazoa</taxon>
        <taxon>Cnidaria</taxon>
        <taxon>Anthozoa</taxon>
        <taxon>Hexacorallia</taxon>
        <taxon>Scleractinia</taxon>
        <taxon>Caryophylliina</taxon>
        <taxon>Caryophylliidae</taxon>
        <taxon>Desmophyllum</taxon>
    </lineage>
</organism>
<accession>A0A9X0D730</accession>
<gene>
    <name evidence="1" type="ORF">OS493_040474</name>
</gene>
<evidence type="ECO:0000313" key="2">
    <source>
        <dbReference type="Proteomes" id="UP001163046"/>
    </source>
</evidence>
<dbReference type="Proteomes" id="UP001163046">
    <property type="component" value="Unassembled WGS sequence"/>
</dbReference>
<feature type="non-terminal residue" evidence="1">
    <location>
        <position position="108"/>
    </location>
</feature>
<evidence type="ECO:0000313" key="1">
    <source>
        <dbReference type="EMBL" id="KAJ7388003.1"/>
    </source>
</evidence>
<dbReference type="OrthoDB" id="5945915at2759"/>
<dbReference type="AlphaFoldDB" id="A0A9X0D730"/>
<sequence length="108" mass="12285">QRYRIISIIITIDKHNGRDLDASSASLMVLNCKEEPTPHQTCVKLVKELGYKVCHTTIEQLRVKLERSCPKTCHYCGEPQKSCRTSQYGCCWDAYTPRGDLYGFVGCP</sequence>
<reference evidence="1" key="1">
    <citation type="submission" date="2023-01" db="EMBL/GenBank/DDBJ databases">
        <title>Genome assembly of the deep-sea coral Lophelia pertusa.</title>
        <authorList>
            <person name="Herrera S."/>
            <person name="Cordes E."/>
        </authorList>
    </citation>
    <scope>NUCLEOTIDE SEQUENCE</scope>
    <source>
        <strain evidence="1">USNM1676648</strain>
        <tissue evidence="1">Polyp</tissue>
    </source>
</reference>
<keyword evidence="2" id="KW-1185">Reference proteome</keyword>